<feature type="region of interest" description="Disordered" evidence="1">
    <location>
        <begin position="68"/>
        <end position="107"/>
    </location>
</feature>
<evidence type="ECO:0000313" key="2">
    <source>
        <dbReference type="EMBL" id="OYR59491.1"/>
    </source>
</evidence>
<dbReference type="Proteomes" id="UP000216409">
    <property type="component" value="Unassembled WGS sequence"/>
</dbReference>
<organism evidence="2 3">
    <name type="scientific">Halorubrum ezzemoulense</name>
    <name type="common">Halorubrum chaoviator</name>
    <dbReference type="NCBI Taxonomy" id="337243"/>
    <lineage>
        <taxon>Archaea</taxon>
        <taxon>Methanobacteriati</taxon>
        <taxon>Methanobacteriota</taxon>
        <taxon>Stenosarchaea group</taxon>
        <taxon>Halobacteria</taxon>
        <taxon>Halobacteriales</taxon>
        <taxon>Haloferacaceae</taxon>
        <taxon>Halorubrum</taxon>
    </lineage>
</organism>
<protein>
    <submittedName>
        <fullName evidence="2">Uncharacterized protein</fullName>
    </submittedName>
</protein>
<dbReference type="AlphaFoldDB" id="A0A256ISH6"/>
<evidence type="ECO:0000256" key="1">
    <source>
        <dbReference type="SAM" id="MobiDB-lite"/>
    </source>
</evidence>
<name>A0A256ISH6_HALEZ</name>
<reference evidence="2 3" key="1">
    <citation type="journal article" date="2014" name="Front. Microbiol.">
        <title>Population and genomic analysis of the genus Halorubrum.</title>
        <authorList>
            <person name="Fullmer M.S."/>
            <person name="Soucy S.M."/>
            <person name="Swithers K.S."/>
            <person name="Makkay A.M."/>
            <person name="Wheeler R."/>
            <person name="Ventosa A."/>
            <person name="Gogarten J.P."/>
            <person name="Papke R.T."/>
        </authorList>
    </citation>
    <scope>NUCLEOTIDE SEQUENCE [LARGE SCALE GENOMIC DNA]</scope>
    <source>
        <strain evidence="2 3">LD3</strain>
    </source>
</reference>
<evidence type="ECO:0000313" key="3">
    <source>
        <dbReference type="Proteomes" id="UP000216409"/>
    </source>
</evidence>
<gene>
    <name evidence="2" type="ORF">DJ83_12700</name>
</gene>
<dbReference type="EMBL" id="NHOW01000147">
    <property type="protein sequence ID" value="OYR59491.1"/>
    <property type="molecule type" value="Genomic_DNA"/>
</dbReference>
<proteinExistence type="predicted"/>
<comment type="caution">
    <text evidence="2">The sequence shown here is derived from an EMBL/GenBank/DDBJ whole genome shotgun (WGS) entry which is preliminary data.</text>
</comment>
<accession>A0A256ISH6</accession>
<sequence length="331" mass="37223">MYQVGLLTTDTDSVLDELTESELRETFEGAADILSLSDTDLGTIQQFINSYTGADKDLVEKLNSLLATPTKPENTDSEDDTTPGFPTPAASEHSHPKKAKRASAAGTSLQELQTHLDDLEESAIVATDAQDLTDFPGGAHTFMDLWNAPITITSILASDEHDVFRYHVETSSTHHDIQKIALDDYTPYVTPDNVTTANSDAFEQQEKATRNPDYIVKFRTEYDTQHIDDDGFDMYIGENPRMIHTIDVEDNHLKNWIIEIKEHDWNADLQLLALDQASTHIDALSTFFDLFDGYTLDSPITDFSRITPVFSVGELTEDDREYIREMKEMSD</sequence>